<reference evidence="3" key="2">
    <citation type="submission" date="2019-10" db="EMBL/GenBank/DDBJ databases">
        <title>A de novo genome assembly of a pear dwarfing rootstock.</title>
        <authorList>
            <person name="Wang F."/>
            <person name="Wang J."/>
            <person name="Li S."/>
            <person name="Zhang Y."/>
            <person name="Fang M."/>
            <person name="Ma L."/>
            <person name="Zhao Y."/>
            <person name="Jiang S."/>
        </authorList>
    </citation>
    <scope>NUCLEOTIDE SEQUENCE [LARGE SCALE GENOMIC DNA]</scope>
</reference>
<accession>A0A5N5HIV7</accession>
<feature type="region of interest" description="Disordered" evidence="1">
    <location>
        <begin position="80"/>
        <end position="101"/>
    </location>
</feature>
<reference evidence="2 3" key="3">
    <citation type="submission" date="2019-11" db="EMBL/GenBank/DDBJ databases">
        <title>A de novo genome assembly of a pear dwarfing rootstock.</title>
        <authorList>
            <person name="Wang F."/>
            <person name="Wang J."/>
            <person name="Li S."/>
            <person name="Zhang Y."/>
            <person name="Fang M."/>
            <person name="Ma L."/>
            <person name="Zhao Y."/>
            <person name="Jiang S."/>
        </authorList>
    </citation>
    <scope>NUCLEOTIDE SEQUENCE [LARGE SCALE GENOMIC DNA]</scope>
    <source>
        <strain evidence="2">S2</strain>
        <tissue evidence="2">Leaf</tissue>
    </source>
</reference>
<name>A0A5N5HIV7_9ROSA</name>
<dbReference type="Proteomes" id="UP000327157">
    <property type="component" value="Chromosome 4"/>
</dbReference>
<keyword evidence="3" id="KW-1185">Reference proteome</keyword>
<comment type="caution">
    <text evidence="2">The sequence shown here is derived from an EMBL/GenBank/DDBJ whole genome shotgun (WGS) entry which is preliminary data.</text>
</comment>
<organism evidence="2 3">
    <name type="scientific">Pyrus ussuriensis x Pyrus communis</name>
    <dbReference type="NCBI Taxonomy" id="2448454"/>
    <lineage>
        <taxon>Eukaryota</taxon>
        <taxon>Viridiplantae</taxon>
        <taxon>Streptophyta</taxon>
        <taxon>Embryophyta</taxon>
        <taxon>Tracheophyta</taxon>
        <taxon>Spermatophyta</taxon>
        <taxon>Magnoliopsida</taxon>
        <taxon>eudicotyledons</taxon>
        <taxon>Gunneridae</taxon>
        <taxon>Pentapetalae</taxon>
        <taxon>rosids</taxon>
        <taxon>fabids</taxon>
        <taxon>Rosales</taxon>
        <taxon>Rosaceae</taxon>
        <taxon>Amygdaloideae</taxon>
        <taxon>Maleae</taxon>
        <taxon>Pyrus</taxon>
    </lineage>
</organism>
<dbReference type="EMBL" id="SMOL01000231">
    <property type="protein sequence ID" value="KAB2623174.1"/>
    <property type="molecule type" value="Genomic_DNA"/>
</dbReference>
<evidence type="ECO:0000313" key="2">
    <source>
        <dbReference type="EMBL" id="KAB2623174.1"/>
    </source>
</evidence>
<gene>
    <name evidence="2" type="ORF">D8674_025356</name>
</gene>
<evidence type="ECO:0000313" key="3">
    <source>
        <dbReference type="Proteomes" id="UP000327157"/>
    </source>
</evidence>
<proteinExistence type="predicted"/>
<reference evidence="2 3" key="1">
    <citation type="submission" date="2019-09" db="EMBL/GenBank/DDBJ databases">
        <authorList>
            <person name="Ou C."/>
        </authorList>
    </citation>
    <scope>NUCLEOTIDE SEQUENCE [LARGE SCALE GENOMIC DNA]</scope>
    <source>
        <strain evidence="2">S2</strain>
        <tissue evidence="2">Leaf</tissue>
    </source>
</reference>
<protein>
    <submittedName>
        <fullName evidence="2">Uncharacterized protein</fullName>
    </submittedName>
</protein>
<evidence type="ECO:0000256" key="1">
    <source>
        <dbReference type="SAM" id="MobiDB-lite"/>
    </source>
</evidence>
<dbReference type="AlphaFoldDB" id="A0A5N5HIV7"/>
<sequence length="101" mass="11472">MRLSWFASKVANIILEVGMVIVDVDEWKNTEKLSILDGCLIRVKFFRNLLDLVVGDAHRRRRPRKEDDIETMSFLARIGSGHDDSGWLKSGTTSGRGFYAS</sequence>